<evidence type="ECO:0000259" key="5">
    <source>
        <dbReference type="Pfam" id="PF03446"/>
    </source>
</evidence>
<evidence type="ECO:0000256" key="1">
    <source>
        <dbReference type="ARBA" id="ARBA00009080"/>
    </source>
</evidence>
<comment type="similarity">
    <text evidence="1">Belongs to the HIBADH-related family.</text>
</comment>
<name>A0A3A8G9B8_9GAMM</name>
<dbReference type="EMBL" id="RAXZ01000001">
    <property type="protein sequence ID" value="RKG55657.1"/>
    <property type="molecule type" value="Genomic_DNA"/>
</dbReference>
<evidence type="ECO:0000313" key="7">
    <source>
        <dbReference type="EMBL" id="RKG55657.1"/>
    </source>
</evidence>
<dbReference type="PANTHER" id="PTHR43060">
    <property type="entry name" value="3-HYDROXYISOBUTYRATE DEHYDROGENASE-LIKE 1, MITOCHONDRIAL-RELATED"/>
    <property type="match status" value="1"/>
</dbReference>
<proteinExistence type="inferred from homology"/>
<dbReference type="Pfam" id="PF03446">
    <property type="entry name" value="NAD_binding_2"/>
    <property type="match status" value="1"/>
</dbReference>
<comment type="caution">
    <text evidence="7">The sequence shown here is derived from an EMBL/GenBank/DDBJ whole genome shotgun (WGS) entry which is preliminary data.</text>
</comment>
<sequence>MTLKQTVAFIGLGAMGWHMASHLPKTGLEVLVWNRTEEKAQQHATTFSTQAVSIEQAVQADFIISCLPTSADVEQLIASHPPKSGSVWIDCTSGVPDSAQKLSDVLAKLGSAYLDAPVSGQTIGAERGTLTVMVGGKVAAFEQAKPVIQAFAGLIEHVGGSGAGFAVKAVNNTLMATHLWALAEGLTVLKSKGVDLASALSCINHSSGKSSMSENIMAQRVLNRSFNKTFALDLLQKDIGIAIDLIQQEQLQLPAMRMMQEQFALIEKSQAQSLDFSAAVQSLEKINQIELS</sequence>
<accession>A0A3A8G9B8</accession>
<keyword evidence="2" id="KW-0560">Oxidoreductase</keyword>
<dbReference type="Gene3D" id="3.40.50.720">
    <property type="entry name" value="NAD(P)-binding Rossmann-like Domain"/>
    <property type="match status" value="1"/>
</dbReference>
<dbReference type="InterPro" id="IPR006115">
    <property type="entry name" value="6PGDH_NADP-bd"/>
</dbReference>
<dbReference type="GO" id="GO:0016491">
    <property type="term" value="F:oxidoreductase activity"/>
    <property type="evidence" value="ECO:0007669"/>
    <property type="project" value="UniProtKB-KW"/>
</dbReference>
<dbReference type="InterPro" id="IPR036291">
    <property type="entry name" value="NAD(P)-bd_dom_sf"/>
</dbReference>
<evidence type="ECO:0000256" key="3">
    <source>
        <dbReference type="ARBA" id="ARBA00023027"/>
    </source>
</evidence>
<keyword evidence="3" id="KW-0520">NAD</keyword>
<organism evidence="7 8">
    <name type="scientific">Acinetobacter cumulans</name>
    <dbReference type="NCBI Taxonomy" id="2136182"/>
    <lineage>
        <taxon>Bacteria</taxon>
        <taxon>Pseudomonadati</taxon>
        <taxon>Pseudomonadota</taxon>
        <taxon>Gammaproteobacteria</taxon>
        <taxon>Moraxellales</taxon>
        <taxon>Moraxellaceae</taxon>
        <taxon>Acinetobacter</taxon>
    </lineage>
</organism>
<dbReference type="AlphaFoldDB" id="A0A3A8G9B8"/>
<feature type="active site" evidence="4">
    <location>
        <position position="168"/>
    </location>
</feature>
<dbReference type="SUPFAM" id="SSF48179">
    <property type="entry name" value="6-phosphogluconate dehydrogenase C-terminal domain-like"/>
    <property type="match status" value="1"/>
</dbReference>
<dbReference type="Pfam" id="PF14833">
    <property type="entry name" value="NAD_binding_11"/>
    <property type="match status" value="1"/>
</dbReference>
<evidence type="ECO:0000313" key="8">
    <source>
        <dbReference type="Proteomes" id="UP000281084"/>
    </source>
</evidence>
<dbReference type="PANTHER" id="PTHR43060:SF15">
    <property type="entry name" value="3-HYDROXYISOBUTYRATE DEHYDROGENASE-LIKE 1, MITOCHONDRIAL-RELATED"/>
    <property type="match status" value="1"/>
</dbReference>
<dbReference type="Proteomes" id="UP000281084">
    <property type="component" value="Unassembled WGS sequence"/>
</dbReference>
<dbReference type="InterPro" id="IPR013328">
    <property type="entry name" value="6PGD_dom2"/>
</dbReference>
<dbReference type="PROSITE" id="PS00895">
    <property type="entry name" value="3_HYDROXYISOBUT_DH"/>
    <property type="match status" value="1"/>
</dbReference>
<dbReference type="GO" id="GO:0050661">
    <property type="term" value="F:NADP binding"/>
    <property type="evidence" value="ECO:0007669"/>
    <property type="project" value="InterPro"/>
</dbReference>
<dbReference type="InterPro" id="IPR002204">
    <property type="entry name" value="3-OH-isobutyrate_DH-rel_CS"/>
</dbReference>
<evidence type="ECO:0000259" key="6">
    <source>
        <dbReference type="Pfam" id="PF14833"/>
    </source>
</evidence>
<dbReference type="Gene3D" id="1.10.1040.10">
    <property type="entry name" value="N-(1-d-carboxylethyl)-l-norvaline Dehydrogenase, domain 2"/>
    <property type="match status" value="1"/>
</dbReference>
<evidence type="ECO:0000256" key="4">
    <source>
        <dbReference type="PIRSR" id="PIRSR000103-1"/>
    </source>
</evidence>
<dbReference type="GO" id="GO:0016054">
    <property type="term" value="P:organic acid catabolic process"/>
    <property type="evidence" value="ECO:0007669"/>
    <property type="project" value="UniProtKB-ARBA"/>
</dbReference>
<dbReference type="InterPro" id="IPR015815">
    <property type="entry name" value="HIBADH-related"/>
</dbReference>
<evidence type="ECO:0000256" key="2">
    <source>
        <dbReference type="ARBA" id="ARBA00023002"/>
    </source>
</evidence>
<protein>
    <submittedName>
        <fullName evidence="7">NAD(P)-dependent oxidoreductase</fullName>
    </submittedName>
</protein>
<gene>
    <name evidence="7" type="ORF">D7V64_00680</name>
</gene>
<reference evidence="7 8" key="1">
    <citation type="submission" date="2018-09" db="EMBL/GenBank/DDBJ databases">
        <title>The draft genome of Acinetobacter spp. strains.</title>
        <authorList>
            <person name="Qin J."/>
            <person name="Feng Y."/>
            <person name="Zong Z."/>
        </authorList>
    </citation>
    <scope>NUCLEOTIDE SEQUENCE [LARGE SCALE GENOMIC DNA]</scope>
    <source>
        <strain evidence="7 8">WCHAc060002</strain>
    </source>
</reference>
<dbReference type="InterPro" id="IPR029154">
    <property type="entry name" value="HIBADH-like_NADP-bd"/>
</dbReference>
<dbReference type="PIRSF" id="PIRSF000103">
    <property type="entry name" value="HIBADH"/>
    <property type="match status" value="1"/>
</dbReference>
<dbReference type="GO" id="GO:0051287">
    <property type="term" value="F:NAD binding"/>
    <property type="evidence" value="ECO:0007669"/>
    <property type="project" value="InterPro"/>
</dbReference>
<dbReference type="InterPro" id="IPR008927">
    <property type="entry name" value="6-PGluconate_DH-like_C_sf"/>
</dbReference>
<feature type="domain" description="3-hydroxyisobutyrate dehydrogenase-like NAD-binding" evidence="6">
    <location>
        <begin position="162"/>
        <end position="282"/>
    </location>
</feature>
<dbReference type="SUPFAM" id="SSF51735">
    <property type="entry name" value="NAD(P)-binding Rossmann-fold domains"/>
    <property type="match status" value="1"/>
</dbReference>
<feature type="domain" description="6-phosphogluconate dehydrogenase NADP-binding" evidence="5">
    <location>
        <begin position="6"/>
        <end position="159"/>
    </location>
</feature>